<comment type="caution">
    <text evidence="1">The sequence shown here is derived from an EMBL/GenBank/DDBJ whole genome shotgun (WGS) entry which is preliminary data.</text>
</comment>
<evidence type="ECO:0000313" key="2">
    <source>
        <dbReference type="Proteomes" id="UP000006427"/>
    </source>
</evidence>
<proteinExistence type="predicted"/>
<reference evidence="1 2" key="1">
    <citation type="journal article" date="2010" name="Stand. Genomic Sci.">
        <title>Permanent draft genome sequence of Dethiosulfovibrio peptidovorans type strain (SEBR 4207).</title>
        <authorList>
            <person name="Labutti K."/>
            <person name="Mayilraj S."/>
            <person name="Clum A."/>
            <person name="Lucas S."/>
            <person name="Glavina Del Rio T."/>
            <person name="Nolan M."/>
            <person name="Tice H."/>
            <person name="Cheng J.F."/>
            <person name="Pitluck S."/>
            <person name="Liolios K."/>
            <person name="Ivanova N."/>
            <person name="Mavromatis K."/>
            <person name="Mikhailova N."/>
            <person name="Pati A."/>
            <person name="Goodwin L."/>
            <person name="Chen A."/>
            <person name="Palaniappan K."/>
            <person name="Land M."/>
            <person name="Hauser L."/>
            <person name="Chang Y.J."/>
            <person name="Jeffries C.D."/>
            <person name="Rohde M."/>
            <person name="Spring S."/>
            <person name="Goker M."/>
            <person name="Woyke T."/>
            <person name="Bristow J."/>
            <person name="Eisen J.A."/>
            <person name="Markowitz V."/>
            <person name="Hugenholtz P."/>
            <person name="Kyrpides N.C."/>
            <person name="Klenk H.P."/>
            <person name="Lapidus A."/>
        </authorList>
    </citation>
    <scope>NUCLEOTIDE SEQUENCE [LARGE SCALE GENOMIC DNA]</scope>
    <source>
        <strain evidence="1 2">DSM 11002</strain>
    </source>
</reference>
<dbReference type="EMBL" id="ABTR02000001">
    <property type="protein sequence ID" value="EFC91012.1"/>
    <property type="molecule type" value="Genomic_DNA"/>
</dbReference>
<dbReference type="STRING" id="469381.Dpep_0986"/>
<evidence type="ECO:0000313" key="1">
    <source>
        <dbReference type="EMBL" id="EFC91012.1"/>
    </source>
</evidence>
<accession>D2Z6B5</accession>
<dbReference type="AlphaFoldDB" id="D2Z6B5"/>
<dbReference type="Proteomes" id="UP000006427">
    <property type="component" value="Unassembled WGS sequence"/>
</dbReference>
<evidence type="ECO:0008006" key="3">
    <source>
        <dbReference type="Google" id="ProtNLM"/>
    </source>
</evidence>
<organism evidence="1 2">
    <name type="scientific">Dethiosulfovibrio peptidovorans DSM 11002</name>
    <dbReference type="NCBI Taxonomy" id="469381"/>
    <lineage>
        <taxon>Bacteria</taxon>
        <taxon>Thermotogati</taxon>
        <taxon>Synergistota</taxon>
        <taxon>Synergistia</taxon>
        <taxon>Synergistales</taxon>
        <taxon>Dethiosulfovibrionaceae</taxon>
        <taxon>Dethiosulfovibrio</taxon>
    </lineage>
</organism>
<protein>
    <recommendedName>
        <fullName evidence="3">Transposase</fullName>
    </recommendedName>
</protein>
<gene>
    <name evidence="1" type="ORF">Dpep_0986</name>
</gene>
<sequence length="108" mass="12623">MLPRRIPDRDFSAYNDLLEVDTMLAEKVRDWTKAWEKEGLRKGIHRGRREGMEKGRQEGLRKALARTAMRMIEKGMDLETISELTGLDIDKVRDMSQNPDRYRAETDG</sequence>
<dbReference type="PaxDb" id="469381-Dpep_0986"/>
<dbReference type="eggNOG" id="COG5464">
    <property type="taxonomic scope" value="Bacteria"/>
</dbReference>
<name>D2Z6B5_9BACT</name>
<keyword evidence="2" id="KW-1185">Reference proteome</keyword>